<accession>X1RU28</accession>
<evidence type="ECO:0000313" key="1">
    <source>
        <dbReference type="EMBL" id="GAI66715.1"/>
    </source>
</evidence>
<dbReference type="AlphaFoldDB" id="X1RU28"/>
<gene>
    <name evidence="1" type="ORF">S12H4_02464</name>
</gene>
<comment type="caution">
    <text evidence="1">The sequence shown here is derived from an EMBL/GenBank/DDBJ whole genome shotgun (WGS) entry which is preliminary data.</text>
</comment>
<dbReference type="EMBL" id="BARW01000607">
    <property type="protein sequence ID" value="GAI66715.1"/>
    <property type="molecule type" value="Genomic_DNA"/>
</dbReference>
<organism evidence="1">
    <name type="scientific">marine sediment metagenome</name>
    <dbReference type="NCBI Taxonomy" id="412755"/>
    <lineage>
        <taxon>unclassified sequences</taxon>
        <taxon>metagenomes</taxon>
        <taxon>ecological metagenomes</taxon>
    </lineage>
</organism>
<protein>
    <submittedName>
        <fullName evidence="1">Uncharacterized protein</fullName>
    </submittedName>
</protein>
<sequence>MLSKSEKKLKNLKRVLIKNLLSGLKMKEKDRLRINMGEFFIMSQNMYLKMEGLKDGQKMIIKMYLFKEGEKFGE</sequence>
<reference evidence="1" key="1">
    <citation type="journal article" date="2014" name="Front. Microbiol.">
        <title>High frequency of phylogenetically diverse reductive dehalogenase-homologous genes in deep subseafloor sedimentary metagenomes.</title>
        <authorList>
            <person name="Kawai M."/>
            <person name="Futagami T."/>
            <person name="Toyoda A."/>
            <person name="Takaki Y."/>
            <person name="Nishi S."/>
            <person name="Hori S."/>
            <person name="Arai W."/>
            <person name="Tsubouchi T."/>
            <person name="Morono Y."/>
            <person name="Uchiyama I."/>
            <person name="Ito T."/>
            <person name="Fujiyama A."/>
            <person name="Inagaki F."/>
            <person name="Takami H."/>
        </authorList>
    </citation>
    <scope>NUCLEOTIDE SEQUENCE</scope>
    <source>
        <strain evidence="1">Expedition CK06-06</strain>
    </source>
</reference>
<proteinExistence type="predicted"/>
<name>X1RU28_9ZZZZ</name>